<name>A0A3Q0QSC1_AMPCI</name>
<comment type="subcellular location">
    <subcellularLocation>
        <location evidence="1">Cytoplasm</location>
    </subcellularLocation>
    <subcellularLocation>
        <location evidence="2">Nucleus</location>
        <location evidence="2">Nucleolus</location>
    </subcellularLocation>
    <subcellularLocation>
        <location evidence="3">Nucleus</location>
        <location evidence="3">Nucleoplasm</location>
    </subcellularLocation>
</comment>
<dbReference type="Pfam" id="PF00521">
    <property type="entry name" value="DNA_topoisoIV"/>
    <property type="match status" value="1"/>
</dbReference>
<dbReference type="GO" id="GO:0000712">
    <property type="term" value="P:resolution of meiotic recombination intermediates"/>
    <property type="evidence" value="ECO:0007669"/>
    <property type="project" value="TreeGrafter"/>
</dbReference>
<reference evidence="10" key="2">
    <citation type="submission" date="2025-09" db="UniProtKB">
        <authorList>
            <consortium name="Ensembl"/>
        </authorList>
    </citation>
    <scope>IDENTIFICATION</scope>
</reference>
<dbReference type="FunFam" id="3.30.1360.40:FF:000003">
    <property type="entry name" value="DNA topoisomerase 2"/>
    <property type="match status" value="1"/>
</dbReference>
<keyword evidence="5" id="KW-0963">Cytoplasm</keyword>
<evidence type="ECO:0000256" key="2">
    <source>
        <dbReference type="ARBA" id="ARBA00004604"/>
    </source>
</evidence>
<dbReference type="InterPro" id="IPR013757">
    <property type="entry name" value="Topo_IIA_A_a_sf"/>
</dbReference>
<protein>
    <recommendedName>
        <fullName evidence="9">Topo IIA-type catalytic domain-containing protein</fullName>
    </recommendedName>
</protein>
<keyword evidence="11" id="KW-1185">Reference proteome</keyword>
<dbReference type="Gene3D" id="1.10.268.10">
    <property type="entry name" value="Topoisomerase, domain 3"/>
    <property type="match status" value="1"/>
</dbReference>
<sequence>IPIIPTVLVNGAEGIGTGWASKIPNYDVREIISNIHRMLDGEEPLPMLPNYKDFRGTIEQVMDNQFLNSGEIAILDSTTIEISELPVKTWTQAYKENVLEPMLNGTEKVPPLITDYKDYHTDTTVRFVVKMTEEKLREAEAAGLHKVFKLQSPLTCNSMVLFDHVGSLKKYESVQDILSDFFELRMKYYVLRKDWLAGMLGAESSKLTNQARFILEKIQGTLVIENKPKKELIRMLQQMGYDSDPVKAWKQAQEKNEEEMEDEGEEEGEKEDTSGPDYNYLLSMPMWFLTKEKKEELCRQRDAKLTELNTLKKKSPSDMWREDLAAFSEELAVLALSVCHLFSLCVQSFVSHTIR</sequence>
<dbReference type="GO" id="GO:0005737">
    <property type="term" value="C:cytoplasm"/>
    <property type="evidence" value="ECO:0007669"/>
    <property type="project" value="UniProtKB-SubCell"/>
</dbReference>
<evidence type="ECO:0000256" key="3">
    <source>
        <dbReference type="ARBA" id="ARBA00004642"/>
    </source>
</evidence>
<dbReference type="PANTHER" id="PTHR10169:SF61">
    <property type="entry name" value="DNA TOPOISOMERASE 2-ALPHA"/>
    <property type="match status" value="1"/>
</dbReference>
<evidence type="ECO:0000256" key="1">
    <source>
        <dbReference type="ARBA" id="ARBA00004496"/>
    </source>
</evidence>
<dbReference type="GO" id="GO:0005654">
    <property type="term" value="C:nucleoplasm"/>
    <property type="evidence" value="ECO:0007669"/>
    <property type="project" value="UniProtKB-SubCell"/>
</dbReference>
<dbReference type="STRING" id="61819.ENSACIP00000001023"/>
<evidence type="ECO:0000256" key="4">
    <source>
        <dbReference type="ARBA" id="ARBA00011080"/>
    </source>
</evidence>
<organism evidence="10 11">
    <name type="scientific">Amphilophus citrinellus</name>
    <name type="common">Midas cichlid</name>
    <name type="synonym">Cichlasoma citrinellum</name>
    <dbReference type="NCBI Taxonomy" id="61819"/>
    <lineage>
        <taxon>Eukaryota</taxon>
        <taxon>Metazoa</taxon>
        <taxon>Chordata</taxon>
        <taxon>Craniata</taxon>
        <taxon>Vertebrata</taxon>
        <taxon>Euteleostomi</taxon>
        <taxon>Actinopterygii</taxon>
        <taxon>Neopterygii</taxon>
        <taxon>Teleostei</taxon>
        <taxon>Neoteleostei</taxon>
        <taxon>Acanthomorphata</taxon>
        <taxon>Ovalentaria</taxon>
        <taxon>Cichlomorphae</taxon>
        <taxon>Cichliformes</taxon>
        <taxon>Cichlidae</taxon>
        <taxon>New World cichlids</taxon>
        <taxon>Cichlasomatinae</taxon>
        <taxon>Heroini</taxon>
        <taxon>Amphilophus</taxon>
    </lineage>
</organism>
<dbReference type="GO" id="GO:0005524">
    <property type="term" value="F:ATP binding"/>
    <property type="evidence" value="ECO:0007669"/>
    <property type="project" value="InterPro"/>
</dbReference>
<evidence type="ECO:0000256" key="6">
    <source>
        <dbReference type="ARBA" id="ARBA00023125"/>
    </source>
</evidence>
<dbReference type="GO" id="GO:0003677">
    <property type="term" value="F:DNA binding"/>
    <property type="evidence" value="ECO:0007669"/>
    <property type="project" value="UniProtKB-UniRule"/>
</dbReference>
<keyword evidence="6 7" id="KW-0238">DNA-binding</keyword>
<dbReference type="SMART" id="SM00434">
    <property type="entry name" value="TOP4c"/>
    <property type="match status" value="1"/>
</dbReference>
<reference evidence="10" key="1">
    <citation type="submission" date="2025-08" db="UniProtKB">
        <authorList>
            <consortium name="Ensembl"/>
        </authorList>
    </citation>
    <scope>IDENTIFICATION</scope>
</reference>
<feature type="domain" description="Topo IIA-type catalytic" evidence="9">
    <location>
        <begin position="1"/>
        <end position="324"/>
    </location>
</feature>
<dbReference type="InterPro" id="IPR001154">
    <property type="entry name" value="TopoII_euk"/>
</dbReference>
<evidence type="ECO:0000313" key="11">
    <source>
        <dbReference type="Proteomes" id="UP000261340"/>
    </source>
</evidence>
<dbReference type="GO" id="GO:0003918">
    <property type="term" value="F:DNA topoisomerase type II (double strand cut, ATP-hydrolyzing) activity"/>
    <property type="evidence" value="ECO:0007669"/>
    <property type="project" value="InterPro"/>
</dbReference>
<dbReference type="GO" id="GO:0005730">
    <property type="term" value="C:nucleolus"/>
    <property type="evidence" value="ECO:0007669"/>
    <property type="project" value="UniProtKB-SubCell"/>
</dbReference>
<dbReference type="GO" id="GO:0006265">
    <property type="term" value="P:DNA topological change"/>
    <property type="evidence" value="ECO:0007669"/>
    <property type="project" value="InterPro"/>
</dbReference>
<dbReference type="InterPro" id="IPR002205">
    <property type="entry name" value="Topo_IIA_dom_A"/>
</dbReference>
<dbReference type="InterPro" id="IPR013758">
    <property type="entry name" value="Topo_IIA_A/C_ab"/>
</dbReference>
<dbReference type="FunFam" id="1.10.268.10:FF:000002">
    <property type="entry name" value="DNA topoisomerase 2"/>
    <property type="match status" value="1"/>
</dbReference>
<feature type="compositionally biased region" description="Acidic residues" evidence="8">
    <location>
        <begin position="256"/>
        <end position="270"/>
    </location>
</feature>
<dbReference type="Gene3D" id="3.90.199.10">
    <property type="entry name" value="Topoisomerase II, domain 5"/>
    <property type="match status" value="1"/>
</dbReference>
<feature type="region of interest" description="Disordered" evidence="8">
    <location>
        <begin position="247"/>
        <end position="276"/>
    </location>
</feature>
<dbReference type="SUPFAM" id="SSF56719">
    <property type="entry name" value="Type II DNA topoisomerase"/>
    <property type="match status" value="1"/>
</dbReference>
<evidence type="ECO:0000256" key="5">
    <source>
        <dbReference type="ARBA" id="ARBA00022490"/>
    </source>
</evidence>
<dbReference type="InterPro" id="IPR050634">
    <property type="entry name" value="DNA_Topoisomerase_II"/>
</dbReference>
<comment type="similarity">
    <text evidence="4">Belongs to the type II topoisomerase family.</text>
</comment>
<evidence type="ECO:0000259" key="9">
    <source>
        <dbReference type="PROSITE" id="PS52040"/>
    </source>
</evidence>
<comment type="caution">
    <text evidence="7">Lacks conserved residue(s) required for the propagation of feature annotation.</text>
</comment>
<dbReference type="PRINTS" id="PR01158">
    <property type="entry name" value="TOPISMRASEII"/>
</dbReference>
<dbReference type="Ensembl" id="ENSACIT00000001070.1">
    <property type="protein sequence ID" value="ENSACIP00000001023.1"/>
    <property type="gene ID" value="ENSACIG00000000862.1"/>
</dbReference>
<accession>A0A3Q0QSC1</accession>
<evidence type="ECO:0000256" key="8">
    <source>
        <dbReference type="SAM" id="MobiDB-lite"/>
    </source>
</evidence>
<dbReference type="Gene3D" id="3.30.1360.40">
    <property type="match status" value="1"/>
</dbReference>
<dbReference type="GeneTree" id="ENSGT00940000157539"/>
<dbReference type="Proteomes" id="UP000261340">
    <property type="component" value="Unplaced"/>
</dbReference>
<dbReference type="PROSITE" id="PS52040">
    <property type="entry name" value="TOPO_IIA"/>
    <property type="match status" value="1"/>
</dbReference>
<dbReference type="OMA" id="RMERYIM"/>
<dbReference type="PANTHER" id="PTHR10169">
    <property type="entry name" value="DNA TOPOISOMERASE/GYRASE"/>
    <property type="match status" value="1"/>
</dbReference>
<dbReference type="GO" id="GO:0000819">
    <property type="term" value="P:sister chromatid segregation"/>
    <property type="evidence" value="ECO:0007669"/>
    <property type="project" value="TreeGrafter"/>
</dbReference>
<evidence type="ECO:0000313" key="10">
    <source>
        <dbReference type="Ensembl" id="ENSACIP00000001023.1"/>
    </source>
</evidence>
<dbReference type="AlphaFoldDB" id="A0A3Q0QSC1"/>
<dbReference type="InterPro" id="IPR013760">
    <property type="entry name" value="Topo_IIA-like_dom_sf"/>
</dbReference>
<proteinExistence type="inferred from homology"/>
<evidence type="ECO:0000256" key="7">
    <source>
        <dbReference type="PROSITE-ProRule" id="PRU01384"/>
    </source>
</evidence>